<keyword evidence="4" id="KW-0325">Glycoprotein</keyword>
<dbReference type="AlphaFoldDB" id="A0A835J732"/>
<dbReference type="EMBL" id="JADGMS010000017">
    <property type="protein sequence ID" value="KAF9664001.1"/>
    <property type="molecule type" value="Genomic_DNA"/>
</dbReference>
<keyword evidence="3 7" id="KW-0732">Signal</keyword>
<dbReference type="OrthoDB" id="4062651at2759"/>
<protein>
    <recommendedName>
        <fullName evidence="2">non-specific serine/threonine protein kinase</fullName>
        <ecNumber evidence="2">2.7.11.1</ecNumber>
    </recommendedName>
</protein>
<dbReference type="PANTHER" id="PTHR33138">
    <property type="entry name" value="OS01G0690200 PROTEIN"/>
    <property type="match status" value="1"/>
</dbReference>
<evidence type="ECO:0000256" key="6">
    <source>
        <dbReference type="ARBA" id="ARBA00048679"/>
    </source>
</evidence>
<reference evidence="10 11" key="1">
    <citation type="submission" date="2020-10" db="EMBL/GenBank/DDBJ databases">
        <title>Plant Genome Project.</title>
        <authorList>
            <person name="Zhang R.-G."/>
        </authorList>
    </citation>
    <scope>NUCLEOTIDE SEQUENCE [LARGE SCALE GENOMIC DNA]</scope>
    <source>
        <strain evidence="10">FAFU-HL-1</strain>
        <tissue evidence="10">Leaf</tissue>
    </source>
</reference>
<evidence type="ECO:0000313" key="11">
    <source>
        <dbReference type="Proteomes" id="UP000657918"/>
    </source>
</evidence>
<proteinExistence type="predicted"/>
<evidence type="ECO:0000256" key="5">
    <source>
        <dbReference type="ARBA" id="ARBA00047899"/>
    </source>
</evidence>
<dbReference type="Proteomes" id="UP000657918">
    <property type="component" value="Unassembled WGS sequence"/>
</dbReference>
<comment type="catalytic activity">
    <reaction evidence="5">
        <text>L-threonyl-[protein] + ATP = O-phospho-L-threonyl-[protein] + ADP + H(+)</text>
        <dbReference type="Rhea" id="RHEA:46608"/>
        <dbReference type="Rhea" id="RHEA-COMP:11060"/>
        <dbReference type="Rhea" id="RHEA-COMP:11605"/>
        <dbReference type="ChEBI" id="CHEBI:15378"/>
        <dbReference type="ChEBI" id="CHEBI:30013"/>
        <dbReference type="ChEBI" id="CHEBI:30616"/>
        <dbReference type="ChEBI" id="CHEBI:61977"/>
        <dbReference type="ChEBI" id="CHEBI:456216"/>
        <dbReference type="EC" id="2.7.11.1"/>
    </reaction>
</comment>
<dbReference type="Pfam" id="PF14380">
    <property type="entry name" value="WAK_assoc"/>
    <property type="match status" value="1"/>
</dbReference>
<evidence type="ECO:0000256" key="4">
    <source>
        <dbReference type="ARBA" id="ARBA00023180"/>
    </source>
</evidence>
<sequence>MQPRVFPAMYWFITFIIMIFIRGSTFVFADDDERYVNCGNLFDCGDFKGVGYPFSGSNRPDYCGYPGLKLDCSDQDPEITIQKLTYKVLDINTQSRNLSVARKDYAENICPTLILNTTWIPNLLNYTSDDHNITIYYGCPPQGAPNFANSSLFSCPINTTEMTGFFTAVSDLTEFGNSASTLINYLASCKDSVEVPVRESALKKILGTPTVAQLQGGLNEGFDFVWNDSLCVTCKTSGGQCGYNQNTAAFSCYCKDQPREFSCQQSPPGAQSPTEAPSPSMSSCLLLFFSADVTLEVNRKTAYTWILTFSEPKICSPPN</sequence>
<feature type="domain" description="Wall-associated receptor kinase C-terminal" evidence="9">
    <location>
        <begin position="177"/>
        <end position="257"/>
    </location>
</feature>
<dbReference type="EC" id="2.7.11.1" evidence="2"/>
<gene>
    <name evidence="10" type="ORF">SADUNF_Sadunf17G0110500</name>
</gene>
<evidence type="ECO:0000259" key="9">
    <source>
        <dbReference type="Pfam" id="PF14380"/>
    </source>
</evidence>
<dbReference type="PANTHER" id="PTHR33138:SF72">
    <property type="entry name" value="WALL-ASSOCIATED RECEPTOR KINASE CARBOXY-TERMINAL PROTEIN"/>
    <property type="match status" value="1"/>
</dbReference>
<accession>A0A835J732</accession>
<evidence type="ECO:0000313" key="10">
    <source>
        <dbReference type="EMBL" id="KAF9664001.1"/>
    </source>
</evidence>
<dbReference type="GO" id="GO:0016020">
    <property type="term" value="C:membrane"/>
    <property type="evidence" value="ECO:0007669"/>
    <property type="project" value="UniProtKB-SubCell"/>
</dbReference>
<evidence type="ECO:0000256" key="7">
    <source>
        <dbReference type="SAM" id="SignalP"/>
    </source>
</evidence>
<comment type="catalytic activity">
    <reaction evidence="6">
        <text>L-seryl-[protein] + ATP = O-phospho-L-seryl-[protein] + ADP + H(+)</text>
        <dbReference type="Rhea" id="RHEA:17989"/>
        <dbReference type="Rhea" id="RHEA-COMP:9863"/>
        <dbReference type="Rhea" id="RHEA-COMP:11604"/>
        <dbReference type="ChEBI" id="CHEBI:15378"/>
        <dbReference type="ChEBI" id="CHEBI:29999"/>
        <dbReference type="ChEBI" id="CHEBI:30616"/>
        <dbReference type="ChEBI" id="CHEBI:83421"/>
        <dbReference type="ChEBI" id="CHEBI:456216"/>
        <dbReference type="EC" id="2.7.11.1"/>
    </reaction>
</comment>
<dbReference type="InterPro" id="IPR032872">
    <property type="entry name" value="WAK_assoc_C"/>
</dbReference>
<organism evidence="10 11">
    <name type="scientific">Salix dunnii</name>
    <dbReference type="NCBI Taxonomy" id="1413687"/>
    <lineage>
        <taxon>Eukaryota</taxon>
        <taxon>Viridiplantae</taxon>
        <taxon>Streptophyta</taxon>
        <taxon>Embryophyta</taxon>
        <taxon>Tracheophyta</taxon>
        <taxon>Spermatophyta</taxon>
        <taxon>Magnoliopsida</taxon>
        <taxon>eudicotyledons</taxon>
        <taxon>Gunneridae</taxon>
        <taxon>Pentapetalae</taxon>
        <taxon>rosids</taxon>
        <taxon>fabids</taxon>
        <taxon>Malpighiales</taxon>
        <taxon>Salicaceae</taxon>
        <taxon>Saliceae</taxon>
        <taxon>Salix</taxon>
    </lineage>
</organism>
<dbReference type="GO" id="GO:0030247">
    <property type="term" value="F:polysaccharide binding"/>
    <property type="evidence" value="ECO:0007669"/>
    <property type="project" value="InterPro"/>
</dbReference>
<name>A0A835J732_9ROSI</name>
<dbReference type="Pfam" id="PF13947">
    <property type="entry name" value="GUB_WAK_bind"/>
    <property type="match status" value="1"/>
</dbReference>
<evidence type="ECO:0000256" key="2">
    <source>
        <dbReference type="ARBA" id="ARBA00012513"/>
    </source>
</evidence>
<comment type="subcellular location">
    <subcellularLocation>
        <location evidence="1">Membrane</location>
        <topology evidence="1">Single-pass membrane protein</topology>
    </subcellularLocation>
</comment>
<feature type="chain" id="PRO_5032458163" description="non-specific serine/threonine protein kinase" evidence="7">
    <location>
        <begin position="30"/>
        <end position="319"/>
    </location>
</feature>
<comment type="caution">
    <text evidence="10">The sequence shown here is derived from an EMBL/GenBank/DDBJ whole genome shotgun (WGS) entry which is preliminary data.</text>
</comment>
<evidence type="ECO:0000259" key="8">
    <source>
        <dbReference type="Pfam" id="PF13947"/>
    </source>
</evidence>
<dbReference type="InterPro" id="IPR025287">
    <property type="entry name" value="WAK_GUB"/>
</dbReference>
<feature type="signal peptide" evidence="7">
    <location>
        <begin position="1"/>
        <end position="29"/>
    </location>
</feature>
<feature type="domain" description="Wall-associated receptor kinase galacturonan-binding" evidence="8">
    <location>
        <begin position="38"/>
        <end position="102"/>
    </location>
</feature>
<keyword evidence="11" id="KW-1185">Reference proteome</keyword>
<dbReference type="GO" id="GO:0004674">
    <property type="term" value="F:protein serine/threonine kinase activity"/>
    <property type="evidence" value="ECO:0007669"/>
    <property type="project" value="UniProtKB-EC"/>
</dbReference>
<evidence type="ECO:0000256" key="3">
    <source>
        <dbReference type="ARBA" id="ARBA00022729"/>
    </source>
</evidence>
<evidence type="ECO:0000256" key="1">
    <source>
        <dbReference type="ARBA" id="ARBA00004167"/>
    </source>
</evidence>